<dbReference type="PRINTS" id="PR00260">
    <property type="entry name" value="CHEMTRNSDUCR"/>
</dbReference>
<evidence type="ECO:0000256" key="1">
    <source>
        <dbReference type="ARBA" id="ARBA00022500"/>
    </source>
</evidence>
<feature type="transmembrane region" description="Helical" evidence="4">
    <location>
        <begin position="12"/>
        <end position="36"/>
    </location>
</feature>
<dbReference type="GO" id="GO:0004888">
    <property type="term" value="F:transmembrane signaling receptor activity"/>
    <property type="evidence" value="ECO:0007669"/>
    <property type="project" value="InterPro"/>
</dbReference>
<keyword evidence="4" id="KW-1133">Transmembrane helix</keyword>
<evidence type="ECO:0000259" key="5">
    <source>
        <dbReference type="PROSITE" id="PS50111"/>
    </source>
</evidence>
<evidence type="ECO:0000256" key="3">
    <source>
        <dbReference type="PROSITE-ProRule" id="PRU00284"/>
    </source>
</evidence>
<feature type="domain" description="Methyl-accepting transducer" evidence="5">
    <location>
        <begin position="311"/>
        <end position="540"/>
    </location>
</feature>
<feature type="transmembrane region" description="Helical" evidence="4">
    <location>
        <begin position="187"/>
        <end position="210"/>
    </location>
</feature>
<protein>
    <submittedName>
        <fullName evidence="7">Methyl-accepting chemotaxis protein</fullName>
    </submittedName>
</protein>
<dbReference type="InterPro" id="IPR004090">
    <property type="entry name" value="Chemotax_Me-accpt_rcpt"/>
</dbReference>
<dbReference type="GO" id="GO:0006935">
    <property type="term" value="P:chemotaxis"/>
    <property type="evidence" value="ECO:0007669"/>
    <property type="project" value="UniProtKB-KW"/>
</dbReference>
<dbReference type="GO" id="GO:0007165">
    <property type="term" value="P:signal transduction"/>
    <property type="evidence" value="ECO:0007669"/>
    <property type="project" value="UniProtKB-KW"/>
</dbReference>
<dbReference type="InterPro" id="IPR003660">
    <property type="entry name" value="HAMP_dom"/>
</dbReference>
<accession>A0AAU7PQH7</accession>
<reference evidence="7" key="1">
    <citation type="submission" date="2024-06" db="EMBL/GenBank/DDBJ databases">
        <title>Lacrimispora cavernae sp. nov., a novel anaerobe isolated from bat guano pile inside a cave.</title>
        <authorList>
            <person name="Miller S.L."/>
            <person name="Lu N."/>
            <person name="King J."/>
            <person name="Sankaranarayanan K."/>
            <person name="Lawson P.A."/>
        </authorList>
    </citation>
    <scope>NUCLEOTIDE SEQUENCE</scope>
    <source>
        <strain evidence="7">BS-2</strain>
    </source>
</reference>
<dbReference type="CDD" id="cd06225">
    <property type="entry name" value="HAMP"/>
    <property type="match status" value="1"/>
</dbReference>
<dbReference type="SMART" id="SM00283">
    <property type="entry name" value="MA"/>
    <property type="match status" value="1"/>
</dbReference>
<dbReference type="PANTHER" id="PTHR43531:SF11">
    <property type="entry name" value="METHYL-ACCEPTING CHEMOTAXIS PROTEIN 3"/>
    <property type="match status" value="1"/>
</dbReference>
<comment type="similarity">
    <text evidence="2">Belongs to the methyl-accepting chemotaxis (MCP) protein family.</text>
</comment>
<dbReference type="AlphaFoldDB" id="A0AAU7PQH7"/>
<keyword evidence="4" id="KW-0812">Transmembrane</keyword>
<dbReference type="InterPro" id="IPR024478">
    <property type="entry name" value="HlyB_4HB_MCP"/>
</dbReference>
<evidence type="ECO:0000313" key="7">
    <source>
        <dbReference type="EMBL" id="XBS54510.1"/>
    </source>
</evidence>
<dbReference type="PANTHER" id="PTHR43531">
    <property type="entry name" value="PROTEIN ICFG"/>
    <property type="match status" value="1"/>
</dbReference>
<evidence type="ECO:0000259" key="6">
    <source>
        <dbReference type="PROSITE" id="PS50885"/>
    </source>
</evidence>
<keyword evidence="4" id="KW-0472">Membrane</keyword>
<evidence type="ECO:0000256" key="2">
    <source>
        <dbReference type="ARBA" id="ARBA00029447"/>
    </source>
</evidence>
<dbReference type="Gene3D" id="1.10.287.950">
    <property type="entry name" value="Methyl-accepting chemotaxis protein"/>
    <property type="match status" value="1"/>
</dbReference>
<dbReference type="RefSeq" id="WP_349947202.1">
    <property type="nucleotide sequence ID" value="NZ_CP157940.1"/>
</dbReference>
<dbReference type="SMART" id="SM00304">
    <property type="entry name" value="HAMP"/>
    <property type="match status" value="1"/>
</dbReference>
<proteinExistence type="inferred from homology"/>
<gene>
    <name evidence="7" type="ORF">ABFV83_01605</name>
</gene>
<dbReference type="PROSITE" id="PS50111">
    <property type="entry name" value="CHEMOTAXIS_TRANSDUC_2"/>
    <property type="match status" value="1"/>
</dbReference>
<evidence type="ECO:0000256" key="4">
    <source>
        <dbReference type="SAM" id="Phobius"/>
    </source>
</evidence>
<dbReference type="InterPro" id="IPR051310">
    <property type="entry name" value="MCP_chemotaxis"/>
</dbReference>
<dbReference type="Pfam" id="PF12729">
    <property type="entry name" value="4HB_MCP_1"/>
    <property type="match status" value="1"/>
</dbReference>
<dbReference type="GO" id="GO:0005886">
    <property type="term" value="C:plasma membrane"/>
    <property type="evidence" value="ECO:0007669"/>
    <property type="project" value="TreeGrafter"/>
</dbReference>
<dbReference type="EMBL" id="CP157940">
    <property type="protein sequence ID" value="XBS54510.1"/>
    <property type="molecule type" value="Genomic_DNA"/>
</dbReference>
<dbReference type="SUPFAM" id="SSF58104">
    <property type="entry name" value="Methyl-accepting chemotaxis protein (MCP) signaling domain"/>
    <property type="match status" value="1"/>
</dbReference>
<dbReference type="Pfam" id="PF00015">
    <property type="entry name" value="MCPsignal"/>
    <property type="match status" value="1"/>
</dbReference>
<dbReference type="Pfam" id="PF00672">
    <property type="entry name" value="HAMP"/>
    <property type="match status" value="1"/>
</dbReference>
<keyword evidence="3" id="KW-0807">Transducer</keyword>
<dbReference type="Gene3D" id="6.10.340.10">
    <property type="match status" value="1"/>
</dbReference>
<dbReference type="InterPro" id="IPR004089">
    <property type="entry name" value="MCPsignal_dom"/>
</dbReference>
<organism evidence="7">
    <name type="scientific">Lacrimispora sp. BS-2</name>
    <dbReference type="NCBI Taxonomy" id="3151850"/>
    <lineage>
        <taxon>Bacteria</taxon>
        <taxon>Bacillati</taxon>
        <taxon>Bacillota</taxon>
        <taxon>Clostridia</taxon>
        <taxon>Lachnospirales</taxon>
        <taxon>Lachnospiraceae</taxon>
        <taxon>Lacrimispora</taxon>
    </lineage>
</organism>
<dbReference type="PROSITE" id="PS50885">
    <property type="entry name" value="HAMP"/>
    <property type="match status" value="1"/>
</dbReference>
<keyword evidence="1" id="KW-0145">Chemotaxis</keyword>
<sequence>MKKFKDYSITKKLLTAFLSMALIMLVIGITGVLGMARINRLDTFLYKEQTVPMKDLIIATKNLYQLRADANAMVIHAGNTTELETLEQSYREAKNNFLTSSAEYRTSIKNTEALTLIDEAAQLFNDSFDPSIQKCLNVAKQGSKDTALHAFDNEKDNIQKIFDNYDKLVDVRMRVASESSKTNDSTAIILTIILCVIFLAGTAIAIYFGLRISRMISLPIGQIVKAADKIALGHVDVDLKDVNSKDETGQLASAFTSMLSGIRAQVLIAEKVSNGDFTQEIPLRSEEDVLGLALRKIEKDLNRTLLLISTAAEQVNSGAGQVSSAAQALASGSTEQAATVEELNAAITTVSRQASQNADNVRLAYKYVEQNGAGVNESNTRMQSLNASMNKINAASEEISNITKVIEDIAFQTNILALNAAIEAARAGSAGKGFAVVADEVRNLAIKSAEAAKETANLIVHSVEAVTEGRQMAADTARILKEVEEKSRFVEQAIQEIESASSEQVMAIDQINQGLSQVSAVIQTNAATAEESSASSEELAAQSETLQQEVGRFKLNGEQTDFHKEYVPSFESAEPEYYTEAATAYDYTGKY</sequence>
<feature type="domain" description="HAMP" evidence="6">
    <location>
        <begin position="214"/>
        <end position="267"/>
    </location>
</feature>
<name>A0AAU7PQH7_9FIRM</name>